<proteinExistence type="predicted"/>
<organism evidence="1 2">
    <name type="scientific">Panagrolaimus davidi</name>
    <dbReference type="NCBI Taxonomy" id="227884"/>
    <lineage>
        <taxon>Eukaryota</taxon>
        <taxon>Metazoa</taxon>
        <taxon>Ecdysozoa</taxon>
        <taxon>Nematoda</taxon>
        <taxon>Chromadorea</taxon>
        <taxon>Rhabditida</taxon>
        <taxon>Tylenchina</taxon>
        <taxon>Panagrolaimomorpha</taxon>
        <taxon>Panagrolaimoidea</taxon>
        <taxon>Panagrolaimidae</taxon>
        <taxon>Panagrolaimus</taxon>
    </lineage>
</organism>
<reference evidence="2" key="1">
    <citation type="submission" date="2022-11" db="UniProtKB">
        <authorList>
            <consortium name="WormBaseParasite"/>
        </authorList>
    </citation>
    <scope>IDENTIFICATION</scope>
</reference>
<dbReference type="Proteomes" id="UP000887578">
    <property type="component" value="Unplaced"/>
</dbReference>
<keyword evidence="1" id="KW-1185">Reference proteome</keyword>
<protein>
    <submittedName>
        <fullName evidence="2">RING-type domain-containing protein</fullName>
    </submittedName>
</protein>
<dbReference type="AlphaFoldDB" id="A0A914QFU3"/>
<accession>A0A914QFU3</accession>
<evidence type="ECO:0000313" key="2">
    <source>
        <dbReference type="WBParaSite" id="PDA_v2.g30284.t1"/>
    </source>
</evidence>
<name>A0A914QFU3_9BILA</name>
<dbReference type="WBParaSite" id="PDA_v2.g30284.t1">
    <property type="protein sequence ID" value="PDA_v2.g30284.t1"/>
    <property type="gene ID" value="PDA_v2.g30284"/>
</dbReference>
<evidence type="ECO:0000313" key="1">
    <source>
        <dbReference type="Proteomes" id="UP000887578"/>
    </source>
</evidence>
<sequence length="102" mass="11833">MGSFLKSVGDVIFPHLQFEYSSEQNQAETQEMIAEQRRKKAVYRRMLTCKCCNNNNLVDFTFDCAHLVCGSCNGSTCANRCFECNEIIRERIPMDYPRHLLI</sequence>